<name>A0A926KS78_9BACL</name>
<sequence>MNLKKWSTMGLAVSVVLVAAGCGKSAAPTETAKPAAATAAPTAVASAAPTTGAKKLSGDFEIQYFVGGYGDKWWKKVIADFQAANPDLKIKESAGPKINEQMKPRWIAGNPPDFVYIDGPELFDRQMVTDGLLEDLTDWYKDVKNVDGDKISDLLAQQPPQYDGKIYNIPFVLNSWGIFYDKALFKEKGWAEPKDFEEFMKTSETIKAAGINPFIHTGKYPYYINGAFLYPAIVSANNNDYKLLQDMANNNLEAWKNPAIIKGLNKIVQMRDKGFIDKASVQINHTDSQSLFLQHKDAFIPNGLWLPNEMAKDVPSGFDFGFIPSITQDKGGKVVANTSTSTFAIAKKAKNKDAAKAFMQFVFAKAQAGQWAELSGAPSNIKGDISSSKAPNFVKDAAKFLSSSDTVVVPTVSFAADVDKAMQDASVALTIGTITPEDWVKRVTDVVAKQKK</sequence>
<dbReference type="Pfam" id="PF01547">
    <property type="entry name" value="SBP_bac_1"/>
    <property type="match status" value="1"/>
</dbReference>
<dbReference type="InterPro" id="IPR006059">
    <property type="entry name" value="SBP"/>
</dbReference>
<dbReference type="PROSITE" id="PS01037">
    <property type="entry name" value="SBP_BACTERIAL_1"/>
    <property type="match status" value="1"/>
</dbReference>
<keyword evidence="4 8" id="KW-0732">Signal</keyword>
<keyword evidence="10" id="KW-1185">Reference proteome</keyword>
<dbReference type="InterPro" id="IPR050490">
    <property type="entry name" value="Bact_solute-bd_prot1"/>
</dbReference>
<dbReference type="GO" id="GO:0055085">
    <property type="term" value="P:transmembrane transport"/>
    <property type="evidence" value="ECO:0007669"/>
    <property type="project" value="InterPro"/>
</dbReference>
<dbReference type="InterPro" id="IPR006061">
    <property type="entry name" value="SBP_1_CS"/>
</dbReference>
<comment type="similarity">
    <text evidence="1">Belongs to the bacterial solute-binding protein 1 family.</text>
</comment>
<evidence type="ECO:0000256" key="6">
    <source>
        <dbReference type="ARBA" id="ARBA00023139"/>
    </source>
</evidence>
<dbReference type="PANTHER" id="PTHR43649">
    <property type="entry name" value="ARABINOSE-BINDING PROTEIN-RELATED"/>
    <property type="match status" value="1"/>
</dbReference>
<evidence type="ECO:0000313" key="10">
    <source>
        <dbReference type="Proteomes" id="UP000650466"/>
    </source>
</evidence>
<comment type="caution">
    <text evidence="9">The sequence shown here is derived from an EMBL/GenBank/DDBJ whole genome shotgun (WGS) entry which is preliminary data.</text>
</comment>
<keyword evidence="2" id="KW-0813">Transport</keyword>
<reference evidence="9" key="1">
    <citation type="submission" date="2020-09" db="EMBL/GenBank/DDBJ databases">
        <title>Draft Genome Sequence of Paenibacillus sp. WST5.</title>
        <authorList>
            <person name="Bao Z."/>
        </authorList>
    </citation>
    <scope>NUCLEOTIDE SEQUENCE</scope>
    <source>
        <strain evidence="9">WST5</strain>
    </source>
</reference>
<keyword evidence="3" id="KW-1003">Cell membrane</keyword>
<dbReference type="SUPFAM" id="SSF53850">
    <property type="entry name" value="Periplasmic binding protein-like II"/>
    <property type="match status" value="1"/>
</dbReference>
<dbReference type="AlphaFoldDB" id="A0A926KS78"/>
<keyword evidence="7" id="KW-0449">Lipoprotein</keyword>
<evidence type="ECO:0000256" key="2">
    <source>
        <dbReference type="ARBA" id="ARBA00022448"/>
    </source>
</evidence>
<evidence type="ECO:0000256" key="8">
    <source>
        <dbReference type="SAM" id="SignalP"/>
    </source>
</evidence>
<evidence type="ECO:0000256" key="3">
    <source>
        <dbReference type="ARBA" id="ARBA00022475"/>
    </source>
</evidence>
<evidence type="ECO:0000256" key="5">
    <source>
        <dbReference type="ARBA" id="ARBA00023136"/>
    </source>
</evidence>
<protein>
    <submittedName>
        <fullName evidence="9">Extracellular solute-binding protein</fullName>
    </submittedName>
</protein>
<dbReference type="RefSeq" id="WP_188174901.1">
    <property type="nucleotide sequence ID" value="NZ_JACVVD010000004.1"/>
</dbReference>
<evidence type="ECO:0000256" key="7">
    <source>
        <dbReference type="ARBA" id="ARBA00023288"/>
    </source>
</evidence>
<evidence type="ECO:0000256" key="1">
    <source>
        <dbReference type="ARBA" id="ARBA00008520"/>
    </source>
</evidence>
<feature type="chain" id="PRO_5038031806" evidence="8">
    <location>
        <begin position="27"/>
        <end position="452"/>
    </location>
</feature>
<keyword evidence="5" id="KW-0472">Membrane</keyword>
<accession>A0A926KS78</accession>
<dbReference type="PROSITE" id="PS51257">
    <property type="entry name" value="PROKAR_LIPOPROTEIN"/>
    <property type="match status" value="1"/>
</dbReference>
<feature type="signal peptide" evidence="8">
    <location>
        <begin position="1"/>
        <end position="26"/>
    </location>
</feature>
<dbReference type="Proteomes" id="UP000650466">
    <property type="component" value="Unassembled WGS sequence"/>
</dbReference>
<proteinExistence type="inferred from homology"/>
<keyword evidence="6" id="KW-0564">Palmitate</keyword>
<dbReference type="PANTHER" id="PTHR43649:SF33">
    <property type="entry name" value="POLYGALACTURONAN_RHAMNOGALACTURONAN-BINDING PROTEIN YTCQ"/>
    <property type="match status" value="1"/>
</dbReference>
<dbReference type="EMBL" id="JACVVD010000004">
    <property type="protein sequence ID" value="MBD0381095.1"/>
    <property type="molecule type" value="Genomic_DNA"/>
</dbReference>
<evidence type="ECO:0000256" key="4">
    <source>
        <dbReference type="ARBA" id="ARBA00022729"/>
    </source>
</evidence>
<organism evidence="9 10">
    <name type="scientific">Paenibacillus sedimenti</name>
    <dbReference type="NCBI Taxonomy" id="2770274"/>
    <lineage>
        <taxon>Bacteria</taxon>
        <taxon>Bacillati</taxon>
        <taxon>Bacillota</taxon>
        <taxon>Bacilli</taxon>
        <taxon>Bacillales</taxon>
        <taxon>Paenibacillaceae</taxon>
        <taxon>Paenibacillus</taxon>
    </lineage>
</organism>
<dbReference type="Gene3D" id="3.40.190.10">
    <property type="entry name" value="Periplasmic binding protein-like II"/>
    <property type="match status" value="2"/>
</dbReference>
<evidence type="ECO:0000313" key="9">
    <source>
        <dbReference type="EMBL" id="MBD0381095.1"/>
    </source>
</evidence>
<gene>
    <name evidence="9" type="ORF">ICC18_13300</name>
</gene>